<gene>
    <name evidence="2" type="ORF">GCM10008090_15000</name>
</gene>
<organism evidence="2 3">
    <name type="scientific">Arenicella chitinivorans</name>
    <dbReference type="NCBI Taxonomy" id="1329800"/>
    <lineage>
        <taxon>Bacteria</taxon>
        <taxon>Pseudomonadati</taxon>
        <taxon>Pseudomonadota</taxon>
        <taxon>Gammaproteobacteria</taxon>
        <taxon>Arenicellales</taxon>
        <taxon>Arenicellaceae</taxon>
        <taxon>Arenicella</taxon>
    </lineage>
</organism>
<dbReference type="InterPro" id="IPR005625">
    <property type="entry name" value="PepSY-ass_TM"/>
</dbReference>
<dbReference type="AlphaFoldDB" id="A0A918VLS2"/>
<dbReference type="PANTHER" id="PTHR34219">
    <property type="entry name" value="IRON-REGULATED INNER MEMBRANE PROTEIN-RELATED"/>
    <property type="match status" value="1"/>
</dbReference>
<feature type="transmembrane region" description="Helical" evidence="1">
    <location>
        <begin position="150"/>
        <end position="176"/>
    </location>
</feature>
<accession>A0A918VLS2</accession>
<feature type="transmembrane region" description="Helical" evidence="1">
    <location>
        <begin position="292"/>
        <end position="317"/>
    </location>
</feature>
<reference evidence="2" key="2">
    <citation type="submission" date="2020-09" db="EMBL/GenBank/DDBJ databases">
        <authorList>
            <person name="Sun Q."/>
            <person name="Kim S."/>
        </authorList>
    </citation>
    <scope>NUCLEOTIDE SEQUENCE</scope>
    <source>
        <strain evidence="2">KCTC 12711</strain>
    </source>
</reference>
<evidence type="ECO:0000313" key="3">
    <source>
        <dbReference type="Proteomes" id="UP000614811"/>
    </source>
</evidence>
<dbReference type="EMBL" id="BMXA01000002">
    <property type="protein sequence ID" value="GHA06320.1"/>
    <property type="molecule type" value="Genomic_DNA"/>
</dbReference>
<proteinExistence type="predicted"/>
<dbReference type="Proteomes" id="UP000614811">
    <property type="component" value="Unassembled WGS sequence"/>
</dbReference>
<evidence type="ECO:0008006" key="4">
    <source>
        <dbReference type="Google" id="ProtNLM"/>
    </source>
</evidence>
<name>A0A918VLS2_9GAMM</name>
<comment type="caution">
    <text evidence="2">The sequence shown here is derived from an EMBL/GenBank/DDBJ whole genome shotgun (WGS) entry which is preliminary data.</text>
</comment>
<dbReference type="Pfam" id="PF03929">
    <property type="entry name" value="PepSY_TM"/>
    <property type="match status" value="1"/>
</dbReference>
<keyword evidence="1" id="KW-0472">Membrane</keyword>
<reference evidence="2" key="1">
    <citation type="journal article" date="2014" name="Int. J. Syst. Evol. Microbiol.">
        <title>Complete genome sequence of Corynebacterium casei LMG S-19264T (=DSM 44701T), isolated from a smear-ripened cheese.</title>
        <authorList>
            <consortium name="US DOE Joint Genome Institute (JGI-PGF)"/>
            <person name="Walter F."/>
            <person name="Albersmeier A."/>
            <person name="Kalinowski J."/>
            <person name="Ruckert C."/>
        </authorList>
    </citation>
    <scope>NUCLEOTIDE SEQUENCE</scope>
    <source>
        <strain evidence="2">KCTC 12711</strain>
    </source>
</reference>
<evidence type="ECO:0000256" key="1">
    <source>
        <dbReference type="SAM" id="Phobius"/>
    </source>
</evidence>
<keyword evidence="1" id="KW-0812">Transmembrane</keyword>
<evidence type="ECO:0000313" key="2">
    <source>
        <dbReference type="EMBL" id="GHA06320.1"/>
    </source>
</evidence>
<protein>
    <recommendedName>
        <fullName evidence="4">PepSY domain-containing protein</fullName>
    </recommendedName>
</protein>
<keyword evidence="1" id="KW-1133">Transmembrane helix</keyword>
<sequence>MSVTGVLLVWKKEFLWLSVPGAKAKVERQWVPVAMDRIQAHYAPGEVRSVRLYSLGLAIHKVYLTERRYAWFDQQGHFVQQWHSNERFEDWLLDLHHRFLLGNTVGLNIAGVSGILVFLLCILGGIIWWPRRRSYRLGIRPKSTRREAWLISHGNLGVSFALPIMLLAFTGVLLVYPSESRSVLVSPWVPAATPTTIHSDQEFADWRQRITFVHQQFPGAEVRWISPASERFPAHSIGFQQSDSLNPTGISSLRFAIAEDETAITKSDAQSWTALERLFRFSYPLHTGELGLWYRLLLTVTGLALAGLMLLSMVSYARSSQRWR</sequence>
<keyword evidence="3" id="KW-1185">Reference proteome</keyword>
<feature type="transmembrane region" description="Helical" evidence="1">
    <location>
        <begin position="105"/>
        <end position="129"/>
    </location>
</feature>